<evidence type="ECO:0000313" key="4">
    <source>
        <dbReference type="Proteomes" id="UP001365405"/>
    </source>
</evidence>
<keyword evidence="1" id="KW-0472">Membrane</keyword>
<dbReference type="InterPro" id="IPR019886">
    <property type="entry name" value="Na_symporter_ssu"/>
</dbReference>
<organism evidence="3 4">
    <name type="scientific">Pseudaquabacterium inlustre</name>
    <dbReference type="NCBI Taxonomy" id="2984192"/>
    <lineage>
        <taxon>Bacteria</taxon>
        <taxon>Pseudomonadati</taxon>
        <taxon>Pseudomonadota</taxon>
        <taxon>Betaproteobacteria</taxon>
        <taxon>Burkholderiales</taxon>
        <taxon>Sphaerotilaceae</taxon>
        <taxon>Pseudaquabacterium</taxon>
    </lineage>
</organism>
<evidence type="ECO:0000313" key="3">
    <source>
        <dbReference type="EMBL" id="MEK8052120.1"/>
    </source>
</evidence>
<keyword evidence="1" id="KW-1133">Transmembrane helix</keyword>
<dbReference type="RefSeq" id="WP_341411837.1">
    <property type="nucleotide sequence ID" value="NZ_JBBUTH010000009.1"/>
</dbReference>
<protein>
    <submittedName>
        <fullName evidence="3">DUF4212 domain-containing protein</fullName>
    </submittedName>
</protein>
<sequence length="85" mass="9887">MPASDKHRHYWRRVLRLTVALLGAWFALTLGLSVFARELSFQFFGWPFSFWMASQGALFVFCGLVWLYALLMDRLDAEQDAPRAD</sequence>
<keyword evidence="4" id="KW-1185">Reference proteome</keyword>
<evidence type="ECO:0000256" key="1">
    <source>
        <dbReference type="SAM" id="Phobius"/>
    </source>
</evidence>
<dbReference type="EMBL" id="JBBUTH010000009">
    <property type="protein sequence ID" value="MEK8052120.1"/>
    <property type="molecule type" value="Genomic_DNA"/>
</dbReference>
<gene>
    <name evidence="3" type="ORF">AACH10_17845</name>
</gene>
<feature type="transmembrane region" description="Helical" evidence="1">
    <location>
        <begin position="14"/>
        <end position="36"/>
    </location>
</feature>
<feature type="transmembrane region" description="Helical" evidence="1">
    <location>
        <begin position="48"/>
        <end position="71"/>
    </location>
</feature>
<keyword evidence="1" id="KW-0812">Transmembrane</keyword>
<comment type="caution">
    <text evidence="3">The sequence shown here is derived from an EMBL/GenBank/DDBJ whole genome shotgun (WGS) entry which is preliminary data.</text>
</comment>
<dbReference type="NCBIfam" id="TIGR03647">
    <property type="entry name" value="Na_symport_sm"/>
    <property type="match status" value="1"/>
</dbReference>
<evidence type="ECO:0000259" key="2">
    <source>
        <dbReference type="Pfam" id="PF13937"/>
    </source>
</evidence>
<feature type="domain" description="Sodium symporter small subunit" evidence="2">
    <location>
        <begin position="8"/>
        <end position="78"/>
    </location>
</feature>
<reference evidence="3 4" key="1">
    <citation type="submission" date="2024-04" db="EMBL/GenBank/DDBJ databases">
        <title>Novel species of the genus Ideonella isolated from streams.</title>
        <authorList>
            <person name="Lu H."/>
        </authorList>
    </citation>
    <scope>NUCLEOTIDE SEQUENCE [LARGE SCALE GENOMIC DNA]</scope>
    <source>
        <strain evidence="3 4">DXS22W</strain>
    </source>
</reference>
<accession>A0ABU9CJU8</accession>
<dbReference type="Pfam" id="PF13937">
    <property type="entry name" value="DUF4212"/>
    <property type="match status" value="1"/>
</dbReference>
<proteinExistence type="predicted"/>
<dbReference type="Proteomes" id="UP001365405">
    <property type="component" value="Unassembled WGS sequence"/>
</dbReference>
<name>A0ABU9CJU8_9BURK</name>